<feature type="compositionally biased region" description="Low complexity" evidence="1">
    <location>
        <begin position="1"/>
        <end position="14"/>
    </location>
</feature>
<evidence type="ECO:0000259" key="2">
    <source>
        <dbReference type="Pfam" id="PF13225"/>
    </source>
</evidence>
<dbReference type="KEGG" id="mpp:MICPUCDRAFT_51102"/>
<evidence type="ECO:0000313" key="3">
    <source>
        <dbReference type="EMBL" id="EEH54057.1"/>
    </source>
</evidence>
<evidence type="ECO:0000313" key="4">
    <source>
        <dbReference type="Proteomes" id="UP000001876"/>
    </source>
</evidence>
<sequence>MASLAAVVALRGAAPRPPPPPPSPRARSITRRASSAASASTSSRGDIAAVPSSCGDNDRRRSVRRWPRRLLCADPPRSVAPWRRRYRDDAASSRRISHSPPPTALKRAGPSTPKPHYDDSPVDRFFLKLFNARLAAELGDDVRGAVTGDYDDVVARCVRLVSEAPNAAEAKARGGRVLRSLLPPGTAPALRFAFGLFPGWFVARHAAAVTPYLLPWLVGKGRVIDAPEDLMVDDASSPPGNAFEALKRMNGERADDRKNRRNQKNQNVPPGYKQGVLLERCRVLEESGCAGVCLNVCKLPTQQFLGEELGLPVTLAPDYETFECRFLFGKTPPPPESDPAFDTPCFGQCPVARVAGDAPSCDRLSPFESDAGGGGGD</sequence>
<feature type="region of interest" description="Disordered" evidence="1">
    <location>
        <begin position="250"/>
        <end position="271"/>
    </location>
</feature>
<dbReference type="Pfam" id="PF13225">
    <property type="entry name" value="D27-like_C"/>
    <property type="match status" value="1"/>
</dbReference>
<accession>C1N0P8</accession>
<evidence type="ECO:0000256" key="1">
    <source>
        <dbReference type="SAM" id="MobiDB-lite"/>
    </source>
</evidence>
<dbReference type="OrthoDB" id="416096at2759"/>
<protein>
    <submittedName>
        <fullName evidence="3">Predicted protein</fullName>
    </submittedName>
</protein>
<dbReference type="OMA" id="DYETFEC"/>
<dbReference type="GO" id="GO:0005506">
    <property type="term" value="F:iron ion binding"/>
    <property type="evidence" value="ECO:0007669"/>
    <property type="project" value="InterPro"/>
</dbReference>
<reference evidence="3 4" key="1">
    <citation type="journal article" date="2009" name="Science">
        <title>Green evolution and dynamic adaptations revealed by genomes of the marine picoeukaryotes Micromonas.</title>
        <authorList>
            <person name="Worden A.Z."/>
            <person name="Lee J.H."/>
            <person name="Mock T."/>
            <person name="Rouze P."/>
            <person name="Simmons M.P."/>
            <person name="Aerts A.L."/>
            <person name="Allen A.E."/>
            <person name="Cuvelier M.L."/>
            <person name="Derelle E."/>
            <person name="Everett M.V."/>
            <person name="Foulon E."/>
            <person name="Grimwood J."/>
            <person name="Gundlach H."/>
            <person name="Henrissat B."/>
            <person name="Napoli C."/>
            <person name="McDonald S.M."/>
            <person name="Parker M.S."/>
            <person name="Rombauts S."/>
            <person name="Salamov A."/>
            <person name="Von Dassow P."/>
            <person name="Badger J.H."/>
            <person name="Coutinho P.M."/>
            <person name="Demir E."/>
            <person name="Dubchak I."/>
            <person name="Gentemann C."/>
            <person name="Eikrem W."/>
            <person name="Gready J.E."/>
            <person name="John U."/>
            <person name="Lanier W."/>
            <person name="Lindquist E.A."/>
            <person name="Lucas S."/>
            <person name="Mayer K.F."/>
            <person name="Moreau H."/>
            <person name="Not F."/>
            <person name="Otillar R."/>
            <person name="Panaud O."/>
            <person name="Pangilinan J."/>
            <person name="Paulsen I."/>
            <person name="Piegu B."/>
            <person name="Poliakov A."/>
            <person name="Robbens S."/>
            <person name="Schmutz J."/>
            <person name="Toulza E."/>
            <person name="Wyss T."/>
            <person name="Zelensky A."/>
            <person name="Zhou K."/>
            <person name="Armbrust E.V."/>
            <person name="Bhattacharya D."/>
            <person name="Goodenough U.W."/>
            <person name="Van de Peer Y."/>
            <person name="Grigoriev I.V."/>
        </authorList>
    </citation>
    <scope>NUCLEOTIDE SEQUENCE [LARGE SCALE GENOMIC DNA]</scope>
    <source>
        <strain evidence="3 4">CCMP1545</strain>
    </source>
</reference>
<feature type="domain" description="Beta-carotene isomerase D27-like C-terminal" evidence="2">
    <location>
        <begin position="267"/>
        <end position="336"/>
    </location>
</feature>
<feature type="region of interest" description="Disordered" evidence="1">
    <location>
        <begin position="83"/>
        <end position="116"/>
    </location>
</feature>
<organism evidence="4">
    <name type="scientific">Micromonas pusilla (strain CCMP1545)</name>
    <name type="common">Picoplanktonic green alga</name>
    <dbReference type="NCBI Taxonomy" id="564608"/>
    <lineage>
        <taxon>Eukaryota</taxon>
        <taxon>Viridiplantae</taxon>
        <taxon>Chlorophyta</taxon>
        <taxon>Mamiellophyceae</taxon>
        <taxon>Mamiellales</taxon>
        <taxon>Mamiellaceae</taxon>
        <taxon>Micromonas</taxon>
    </lineage>
</organism>
<feature type="compositionally biased region" description="Pro residues" evidence="1">
    <location>
        <begin position="15"/>
        <end position="24"/>
    </location>
</feature>
<dbReference type="PANTHER" id="PTHR33591:SF2">
    <property type="entry name" value="BETA-CAROTENE ISOMERASE D27"/>
    <property type="match status" value="1"/>
</dbReference>
<dbReference type="eggNOG" id="ENOG502R5D2">
    <property type="taxonomic scope" value="Eukaryota"/>
</dbReference>
<dbReference type="Proteomes" id="UP000001876">
    <property type="component" value="Unassembled WGS sequence"/>
</dbReference>
<dbReference type="GeneID" id="9686867"/>
<name>C1N0P8_MICPC</name>
<keyword evidence="4" id="KW-1185">Reference proteome</keyword>
<proteinExistence type="predicted"/>
<dbReference type="InterPro" id="IPR025114">
    <property type="entry name" value="D27-like_C"/>
</dbReference>
<dbReference type="EMBL" id="GG663744">
    <property type="protein sequence ID" value="EEH54057.1"/>
    <property type="molecule type" value="Genomic_DNA"/>
</dbReference>
<dbReference type="AlphaFoldDB" id="C1N0P8"/>
<gene>
    <name evidence="3" type="ORF">MICPUCDRAFT_51102</name>
</gene>
<feature type="compositionally biased region" description="Low complexity" evidence="1">
    <location>
        <begin position="25"/>
        <end position="45"/>
    </location>
</feature>
<dbReference type="InterPro" id="IPR038938">
    <property type="entry name" value="D27-like"/>
</dbReference>
<dbReference type="RefSeq" id="XP_003061427.1">
    <property type="nucleotide sequence ID" value="XM_003061381.1"/>
</dbReference>
<feature type="region of interest" description="Disordered" evidence="1">
    <location>
        <begin position="1"/>
        <end position="61"/>
    </location>
</feature>
<dbReference type="PANTHER" id="PTHR33591">
    <property type="entry name" value="BETA-CAROTENE ISOMERASE D27"/>
    <property type="match status" value="1"/>
</dbReference>